<comment type="caution">
    <text evidence="9">The sequence shown here is derived from an EMBL/GenBank/DDBJ whole genome shotgun (WGS) entry which is preliminary data.</text>
</comment>
<protein>
    <submittedName>
        <fullName evidence="9">ABC transporter ATP-binding protein</fullName>
    </submittedName>
</protein>
<sequence length="275" mass="28694">MTGPDLLIKGLSTGYPRRPVIRDLTLPPLPTGKLIAFVGPNAAGKSTLLMALAGLLPSTGTIALGDHELSALSARDRAKVMAFTPQTLPQGVALTVIESVIVALRASATAEPHLPGGSAAHRAAVALDRLGISDLGLESLDQLSGGQRQLVSLAQALVRDPRLLLLDEPTSALDLRHQIVVMDTLRRLAGEGHLVIVVLHDLNLAARWADYVVVFDHGGCAAAGTPAEALTAATIADVYGVVARIEPGEQGRPHIIIEGVSPSHRDAAGLRNRSV</sequence>
<evidence type="ECO:0000313" key="10">
    <source>
        <dbReference type="Proteomes" id="UP000248134"/>
    </source>
</evidence>
<dbReference type="InterPro" id="IPR027417">
    <property type="entry name" value="P-loop_NTPase"/>
</dbReference>
<dbReference type="GO" id="GO:0016887">
    <property type="term" value="F:ATP hydrolysis activity"/>
    <property type="evidence" value="ECO:0007669"/>
    <property type="project" value="InterPro"/>
</dbReference>
<accession>A0A323UKX5</accession>
<dbReference type="PROSITE" id="PS00211">
    <property type="entry name" value="ABC_TRANSPORTER_1"/>
    <property type="match status" value="1"/>
</dbReference>
<dbReference type="OrthoDB" id="9810077at2"/>
<keyword evidence="5" id="KW-1278">Translocase</keyword>
<dbReference type="PANTHER" id="PTHR42794:SF1">
    <property type="entry name" value="HEMIN IMPORT ATP-BINDING PROTEIN HMUV"/>
    <property type="match status" value="1"/>
</dbReference>
<feature type="domain" description="ABC transporter" evidence="8">
    <location>
        <begin position="6"/>
        <end position="242"/>
    </location>
</feature>
<evidence type="ECO:0000256" key="7">
    <source>
        <dbReference type="ARBA" id="ARBA00037066"/>
    </source>
</evidence>
<dbReference type="Gene3D" id="3.40.50.300">
    <property type="entry name" value="P-loop containing nucleotide triphosphate hydrolases"/>
    <property type="match status" value="1"/>
</dbReference>
<evidence type="ECO:0000259" key="8">
    <source>
        <dbReference type="PROSITE" id="PS50893"/>
    </source>
</evidence>
<dbReference type="InterPro" id="IPR017871">
    <property type="entry name" value="ABC_transporter-like_CS"/>
</dbReference>
<dbReference type="InterPro" id="IPR003439">
    <property type="entry name" value="ABC_transporter-like_ATP-bd"/>
</dbReference>
<comment type="function">
    <text evidence="7">Part of the ABC transporter complex HmuTUV involved in hemin import. Responsible for energy coupling to the transport system.</text>
</comment>
<keyword evidence="2" id="KW-0813">Transport</keyword>
<comment type="similarity">
    <text evidence="1">Belongs to the ABC transporter superfamily.</text>
</comment>
<evidence type="ECO:0000256" key="3">
    <source>
        <dbReference type="ARBA" id="ARBA00022741"/>
    </source>
</evidence>
<dbReference type="Pfam" id="PF00005">
    <property type="entry name" value="ABC_tran"/>
    <property type="match status" value="1"/>
</dbReference>
<evidence type="ECO:0000256" key="2">
    <source>
        <dbReference type="ARBA" id="ARBA00022448"/>
    </source>
</evidence>
<dbReference type="EMBL" id="QKQS01000006">
    <property type="protein sequence ID" value="PZA13275.1"/>
    <property type="molecule type" value="Genomic_DNA"/>
</dbReference>
<dbReference type="InterPro" id="IPR003593">
    <property type="entry name" value="AAA+_ATPase"/>
</dbReference>
<evidence type="ECO:0000313" key="9">
    <source>
        <dbReference type="EMBL" id="PZA13275.1"/>
    </source>
</evidence>
<dbReference type="SMART" id="SM00382">
    <property type="entry name" value="AAA"/>
    <property type="match status" value="1"/>
</dbReference>
<evidence type="ECO:0000256" key="5">
    <source>
        <dbReference type="ARBA" id="ARBA00022967"/>
    </source>
</evidence>
<dbReference type="PANTHER" id="PTHR42794">
    <property type="entry name" value="HEMIN IMPORT ATP-BINDING PROTEIN HMUV"/>
    <property type="match status" value="1"/>
</dbReference>
<evidence type="ECO:0000256" key="6">
    <source>
        <dbReference type="ARBA" id="ARBA00024722"/>
    </source>
</evidence>
<comment type="function">
    <text evidence="6">Involved in beta-(1--&gt;2)glucan export. Transmembrane domains (TMD) form a pore in the inner membrane and the ATP-binding domain (NBD) is responsible for energy generation.</text>
</comment>
<proteinExistence type="inferred from homology"/>
<organism evidence="9 10">
    <name type="scientific">Rhodopseudomonas palustris</name>
    <dbReference type="NCBI Taxonomy" id="1076"/>
    <lineage>
        <taxon>Bacteria</taxon>
        <taxon>Pseudomonadati</taxon>
        <taxon>Pseudomonadota</taxon>
        <taxon>Alphaproteobacteria</taxon>
        <taxon>Hyphomicrobiales</taxon>
        <taxon>Nitrobacteraceae</taxon>
        <taxon>Rhodopseudomonas</taxon>
    </lineage>
</organism>
<keyword evidence="4 9" id="KW-0067">ATP-binding</keyword>
<dbReference type="Proteomes" id="UP000248134">
    <property type="component" value="Unassembled WGS sequence"/>
</dbReference>
<gene>
    <name evidence="9" type="ORF">DNX69_02535</name>
</gene>
<keyword evidence="3" id="KW-0547">Nucleotide-binding</keyword>
<evidence type="ECO:0000256" key="4">
    <source>
        <dbReference type="ARBA" id="ARBA00022840"/>
    </source>
</evidence>
<dbReference type="RefSeq" id="WP_110784450.1">
    <property type="nucleotide sequence ID" value="NZ_QKQS01000006.1"/>
</dbReference>
<evidence type="ECO:0000256" key="1">
    <source>
        <dbReference type="ARBA" id="ARBA00005417"/>
    </source>
</evidence>
<dbReference type="PROSITE" id="PS50893">
    <property type="entry name" value="ABC_TRANSPORTER_2"/>
    <property type="match status" value="1"/>
</dbReference>
<dbReference type="GO" id="GO:0005524">
    <property type="term" value="F:ATP binding"/>
    <property type="evidence" value="ECO:0007669"/>
    <property type="project" value="UniProtKB-KW"/>
</dbReference>
<dbReference type="CDD" id="cd03214">
    <property type="entry name" value="ABC_Iron-Siderophores_B12_Hemin"/>
    <property type="match status" value="1"/>
</dbReference>
<dbReference type="AlphaFoldDB" id="A0A323UKX5"/>
<reference evidence="9 10" key="1">
    <citation type="submission" date="2018-06" db="EMBL/GenBank/DDBJ databases">
        <title>Draft Whole-Genome Sequence of the purple photosynthetic bacterium Rhodospeudomonas palustris XCP.</title>
        <authorList>
            <person name="Rayyan A."/>
            <person name="Meyer T.E."/>
            <person name="Kyndt J.A."/>
        </authorList>
    </citation>
    <scope>NUCLEOTIDE SEQUENCE [LARGE SCALE GENOMIC DNA]</scope>
    <source>
        <strain evidence="9 10">XCP</strain>
    </source>
</reference>
<name>A0A323UKX5_RHOPL</name>
<dbReference type="SUPFAM" id="SSF52540">
    <property type="entry name" value="P-loop containing nucleoside triphosphate hydrolases"/>
    <property type="match status" value="1"/>
</dbReference>